<keyword evidence="4" id="KW-0411">Iron-sulfur</keyword>
<evidence type="ECO:0000313" key="6">
    <source>
        <dbReference type="EMBL" id="KAE8762604.1"/>
    </source>
</evidence>
<dbReference type="InterPro" id="IPR050572">
    <property type="entry name" value="Fe-S_Ferredoxin"/>
</dbReference>
<dbReference type="Proteomes" id="UP000451860">
    <property type="component" value="Unassembled WGS sequence"/>
</dbReference>
<keyword evidence="1" id="KW-0004">4Fe-4S</keyword>
<feature type="domain" description="4Fe-4S ferredoxin-type" evidence="5">
    <location>
        <begin position="44"/>
        <end position="73"/>
    </location>
</feature>
<dbReference type="PANTHER" id="PTHR43687:SF1">
    <property type="entry name" value="FERREDOXIN III"/>
    <property type="match status" value="1"/>
</dbReference>
<evidence type="ECO:0000256" key="2">
    <source>
        <dbReference type="ARBA" id="ARBA00022723"/>
    </source>
</evidence>
<organism evidence="6 7">
    <name type="scientific">Georgenia thermotolerans</name>
    <dbReference type="NCBI Taxonomy" id="527326"/>
    <lineage>
        <taxon>Bacteria</taxon>
        <taxon>Bacillati</taxon>
        <taxon>Actinomycetota</taxon>
        <taxon>Actinomycetes</taxon>
        <taxon>Micrococcales</taxon>
        <taxon>Bogoriellaceae</taxon>
        <taxon>Georgenia</taxon>
    </lineage>
</organism>
<protein>
    <submittedName>
        <fullName evidence="6">4Fe-4S dicluster domain-containing protein</fullName>
    </submittedName>
</protein>
<evidence type="ECO:0000259" key="5">
    <source>
        <dbReference type="PROSITE" id="PS51379"/>
    </source>
</evidence>
<feature type="non-terminal residue" evidence="6">
    <location>
        <position position="1"/>
    </location>
</feature>
<feature type="domain" description="4Fe-4S ferredoxin-type" evidence="5">
    <location>
        <begin position="11"/>
        <end position="40"/>
    </location>
</feature>
<proteinExistence type="predicted"/>
<reference evidence="6 7" key="1">
    <citation type="submission" date="2019-10" db="EMBL/GenBank/DDBJ databases">
        <title>Georgenia wutianyii sp. nov. and Georgenia yuyongxinii sp. nov. isolated from plateau pika (Ochotona curzoniae) in the Qinghai-Tibet plateau of China.</title>
        <authorList>
            <person name="Tian Z."/>
        </authorList>
    </citation>
    <scope>NUCLEOTIDE SEQUENCE [LARGE SCALE GENOMIC DNA]</scope>
    <source>
        <strain evidence="6 7">DSM 21501</strain>
    </source>
</reference>
<dbReference type="PROSITE" id="PS51379">
    <property type="entry name" value="4FE4S_FER_2"/>
    <property type="match status" value="2"/>
</dbReference>
<dbReference type="GO" id="GO:0046872">
    <property type="term" value="F:metal ion binding"/>
    <property type="evidence" value="ECO:0007669"/>
    <property type="project" value="UniProtKB-KW"/>
</dbReference>
<dbReference type="PROSITE" id="PS00198">
    <property type="entry name" value="4FE4S_FER_1"/>
    <property type="match status" value="2"/>
</dbReference>
<evidence type="ECO:0000256" key="4">
    <source>
        <dbReference type="ARBA" id="ARBA00023014"/>
    </source>
</evidence>
<keyword evidence="3" id="KW-0408">Iron</keyword>
<dbReference type="Pfam" id="PF12838">
    <property type="entry name" value="Fer4_7"/>
    <property type="match status" value="1"/>
</dbReference>
<accession>A0A7J5UKE0</accession>
<dbReference type="Gene3D" id="3.30.70.20">
    <property type="match status" value="1"/>
</dbReference>
<keyword evidence="2" id="KW-0479">Metal-binding</keyword>
<dbReference type="AlphaFoldDB" id="A0A7J5UKE0"/>
<gene>
    <name evidence="6" type="ORF">GB883_18445</name>
</gene>
<dbReference type="OrthoDB" id="9803192at2"/>
<dbReference type="SUPFAM" id="SSF54862">
    <property type="entry name" value="4Fe-4S ferredoxins"/>
    <property type="match status" value="1"/>
</dbReference>
<evidence type="ECO:0000256" key="3">
    <source>
        <dbReference type="ARBA" id="ARBA00023004"/>
    </source>
</evidence>
<dbReference type="PANTHER" id="PTHR43687">
    <property type="entry name" value="ADENYLYLSULFATE REDUCTASE, BETA SUBUNIT"/>
    <property type="match status" value="1"/>
</dbReference>
<evidence type="ECO:0000313" key="7">
    <source>
        <dbReference type="Proteomes" id="UP000451860"/>
    </source>
</evidence>
<evidence type="ECO:0000256" key="1">
    <source>
        <dbReference type="ARBA" id="ARBA00022485"/>
    </source>
</evidence>
<name>A0A7J5UKE0_9MICO</name>
<comment type="caution">
    <text evidence="6">The sequence shown here is derived from an EMBL/GenBank/DDBJ whole genome shotgun (WGS) entry which is preliminary data.</text>
</comment>
<dbReference type="GO" id="GO:0051539">
    <property type="term" value="F:4 iron, 4 sulfur cluster binding"/>
    <property type="evidence" value="ECO:0007669"/>
    <property type="project" value="UniProtKB-KW"/>
</dbReference>
<dbReference type="InterPro" id="IPR017900">
    <property type="entry name" value="4Fe4S_Fe_S_CS"/>
</dbReference>
<dbReference type="RefSeq" id="WP_152359852.1">
    <property type="nucleotide sequence ID" value="NZ_WHJE01000145.1"/>
</dbReference>
<keyword evidence="7" id="KW-1185">Reference proteome</keyword>
<dbReference type="EMBL" id="WHJE01000145">
    <property type="protein sequence ID" value="KAE8762604.1"/>
    <property type="molecule type" value="Genomic_DNA"/>
</dbReference>
<dbReference type="InterPro" id="IPR017896">
    <property type="entry name" value="4Fe4S_Fe-S-bd"/>
</dbReference>
<sequence length="131" mass="13468">PAAALATLPGPAPRLRARGCTACGVCLRACPTGALSMRDAGGLTTVLQDPAACDGCRRCVDLCPTSVLSAEGAWGWERVLAGDPAPVATVTTTTCARCGTLFPTSSGERLCPVCAFRRRNPFGSTFPVGQR</sequence>